<evidence type="ECO:0000313" key="3">
    <source>
        <dbReference type="Proteomes" id="UP001159363"/>
    </source>
</evidence>
<proteinExistence type="predicted"/>
<gene>
    <name evidence="2" type="ORF">PR048_003747</name>
</gene>
<reference evidence="2 3" key="1">
    <citation type="submission" date="2023-02" db="EMBL/GenBank/DDBJ databases">
        <title>LHISI_Scaffold_Assembly.</title>
        <authorList>
            <person name="Stuart O.P."/>
            <person name="Cleave R."/>
            <person name="Magrath M.J.L."/>
            <person name="Mikheyev A.S."/>
        </authorList>
    </citation>
    <scope>NUCLEOTIDE SEQUENCE [LARGE SCALE GENOMIC DNA]</scope>
    <source>
        <strain evidence="2">Daus_M_001</strain>
        <tissue evidence="2">Leg muscle</tissue>
    </source>
</reference>
<organism evidence="2 3">
    <name type="scientific">Dryococelus australis</name>
    <dbReference type="NCBI Taxonomy" id="614101"/>
    <lineage>
        <taxon>Eukaryota</taxon>
        <taxon>Metazoa</taxon>
        <taxon>Ecdysozoa</taxon>
        <taxon>Arthropoda</taxon>
        <taxon>Hexapoda</taxon>
        <taxon>Insecta</taxon>
        <taxon>Pterygota</taxon>
        <taxon>Neoptera</taxon>
        <taxon>Polyneoptera</taxon>
        <taxon>Phasmatodea</taxon>
        <taxon>Verophasmatodea</taxon>
        <taxon>Anareolatae</taxon>
        <taxon>Phasmatidae</taxon>
        <taxon>Eurycanthinae</taxon>
        <taxon>Dryococelus</taxon>
    </lineage>
</organism>
<dbReference type="EMBL" id="JARBHB010000001">
    <property type="protein sequence ID" value="KAJ8898387.1"/>
    <property type="molecule type" value="Genomic_DNA"/>
</dbReference>
<feature type="region of interest" description="Disordered" evidence="1">
    <location>
        <begin position="393"/>
        <end position="418"/>
    </location>
</feature>
<feature type="region of interest" description="Disordered" evidence="1">
    <location>
        <begin position="576"/>
        <end position="625"/>
    </location>
</feature>
<dbReference type="Proteomes" id="UP001159363">
    <property type="component" value="Chromosome 1"/>
</dbReference>
<sequence length="1191" mass="132893">MYKYELVDVTLNPALTCIKGTETNFSSLQSRYCTRHDGNTARHARRSDEALGVRVSVARIAPSFLVTLDAQLHPNLKGAVLISFREKQVAILMNNIYKSIGVSQEYKIMSFLVSSASKIALYNWNFLRRNVARNELERPLGREAKAIYFVKATTQEMHQTRVRKTKRTLTAFKNFSTKDLGGICTHEKYAYFHDVIYYEPTAKFVSYLISISHFGTKIDESEIQNHEISLVQHFYIGTKIKLHPGAAVAEQLDCSPPTNLERVRFPEWNIRTCLQSCWSQLLSNLRECSALSSRAEANYLPTIRVIEVSTEQCRNEGAGETGDHRENPPTRGIVRHDLHMRESGSEQANRSATAATGKDEVDRFLSWAYVPDIDSAITQPIVKSSRSALTHSSLHPLDNTLSRPFTPRKPRPPSSRNLPLSSVLNLMASAKDSGSSAVACIYRVVGHHPEISLNLTLLKSRRRRKNCDANQVSPLSIASAWWEGRIEVGRLPQCRTTHNRSSRLVRATASIVAQKENSSYETLQGYPGNVENTLALRLRTLPVERNEDKVAEYSELTLQVCLLPVWLEGSISRRGRERAVATPRRRGDIGDNKLPRRGRGETGDLRERTGIAKHDSESRSDPAGDWTQFALVGGEQSNRSGAACLHFTAIGGTAMFGGALFIAGTRAHKNARLKTASVRGECEGVRGMQSEEGGIQLDDSLMTTGSALTALLCQGFDPGLQLVRSRLLNEESCGSNTNESAMAFVKDPSQHSPGVNSGNHGIGVPDGRTGNRIWVLQNVDCTLVQNLVAGSVTGHLMRLALSPLSFPRFSALQAQNTSNSRRALNVERECLTIKGGYKGDMLASHKDDPGSIPGWITPDFRMWESCRTMPLVGGFYRGSPVSPALSFRRCSILTSITLIGSQDLVKSCPNLFTHSLSSTLLQKCGIDPSVQDQEARERYGRQLHAHLAPHRSYAQGVQCFRCDAVLCKLDLYVYSRKQLLYKKSRAGSIPLLKPQVTSCHKETLLWRRKTAYKQALRVSCFLRIISGDYVGFEYSNTSRKDTSTFATGREKFALLCGTRLNVTVLYALEPMSFLHWLLHKPEFTPVLTELPVIGAHNCEVFIYWRRVTQIVSLKNGQKSIPSHRLVPLPFPSPFYYLPLHCGTNGPNARLHQSGSKLDPRSDLISTQKTVAPFEYRAELEIEMKFISKRRN</sequence>
<keyword evidence="3" id="KW-1185">Reference proteome</keyword>
<name>A0ABQ9IPH8_9NEOP</name>
<accession>A0ABQ9IPH8</accession>
<feature type="compositionally biased region" description="Basic and acidic residues" evidence="1">
    <location>
        <begin position="585"/>
        <end position="622"/>
    </location>
</feature>
<evidence type="ECO:0000313" key="2">
    <source>
        <dbReference type="EMBL" id="KAJ8898387.1"/>
    </source>
</evidence>
<comment type="caution">
    <text evidence="2">The sequence shown here is derived from an EMBL/GenBank/DDBJ whole genome shotgun (WGS) entry which is preliminary data.</text>
</comment>
<evidence type="ECO:0000256" key="1">
    <source>
        <dbReference type="SAM" id="MobiDB-lite"/>
    </source>
</evidence>
<protein>
    <submittedName>
        <fullName evidence="2">Uncharacterized protein</fullName>
    </submittedName>
</protein>